<dbReference type="Proteomes" id="UP001500542">
    <property type="component" value="Unassembled WGS sequence"/>
</dbReference>
<dbReference type="RefSeq" id="WP_343965778.1">
    <property type="nucleotide sequence ID" value="NZ_BAAAHK010000003.1"/>
</dbReference>
<sequence>MSTTAVPDTHEMVIIHRVFRREFGLLPDLIGHVTVGDTERAALVGEHLTDLVASLHHHHEGEDDLLWPPLLEKASLEADLIHRMEGQHSALSIALDQIDKLAPAWAATANQADRDALATAVRQAAVILEEHMREEEQEILPLVRQYLTAEQWNRLGERGAKSIDDKRKRLLFLGMILEECSPEEERDFLKRIPAPVRVLWKVVGRRTYDGYVRLVRRSS</sequence>
<accession>A0ABN1PLE5</accession>
<dbReference type="InterPro" id="IPR012312">
    <property type="entry name" value="Hemerythrin-like"/>
</dbReference>
<dbReference type="Gene3D" id="1.20.120.520">
    <property type="entry name" value="nmb1532 protein domain like"/>
    <property type="match status" value="1"/>
</dbReference>
<evidence type="ECO:0000313" key="2">
    <source>
        <dbReference type="EMBL" id="GAA0929986.1"/>
    </source>
</evidence>
<keyword evidence="3" id="KW-1185">Reference proteome</keyword>
<dbReference type="Pfam" id="PF01814">
    <property type="entry name" value="Hemerythrin"/>
    <property type="match status" value="1"/>
</dbReference>
<comment type="caution">
    <text evidence="2">The sequence shown here is derived from an EMBL/GenBank/DDBJ whole genome shotgun (WGS) entry which is preliminary data.</text>
</comment>
<proteinExistence type="predicted"/>
<organism evidence="2 3">
    <name type="scientific">Kribbella koreensis</name>
    <dbReference type="NCBI Taxonomy" id="57909"/>
    <lineage>
        <taxon>Bacteria</taxon>
        <taxon>Bacillati</taxon>
        <taxon>Actinomycetota</taxon>
        <taxon>Actinomycetes</taxon>
        <taxon>Propionibacteriales</taxon>
        <taxon>Kribbellaceae</taxon>
        <taxon>Kribbella</taxon>
    </lineage>
</organism>
<reference evidence="2 3" key="1">
    <citation type="journal article" date="2019" name="Int. J. Syst. Evol. Microbiol.">
        <title>The Global Catalogue of Microorganisms (GCM) 10K type strain sequencing project: providing services to taxonomists for standard genome sequencing and annotation.</title>
        <authorList>
            <consortium name="The Broad Institute Genomics Platform"/>
            <consortium name="The Broad Institute Genome Sequencing Center for Infectious Disease"/>
            <person name="Wu L."/>
            <person name="Ma J."/>
        </authorList>
    </citation>
    <scope>NUCLEOTIDE SEQUENCE [LARGE SCALE GENOMIC DNA]</scope>
    <source>
        <strain evidence="2 3">JCM 10977</strain>
    </source>
</reference>
<dbReference type="CDD" id="cd12108">
    <property type="entry name" value="Hr-like"/>
    <property type="match status" value="1"/>
</dbReference>
<protein>
    <recommendedName>
        <fullName evidence="1">Hemerythrin-like domain-containing protein</fullName>
    </recommendedName>
</protein>
<evidence type="ECO:0000259" key="1">
    <source>
        <dbReference type="Pfam" id="PF01814"/>
    </source>
</evidence>
<evidence type="ECO:0000313" key="3">
    <source>
        <dbReference type="Proteomes" id="UP001500542"/>
    </source>
</evidence>
<gene>
    <name evidence="2" type="ORF">GCM10009554_12730</name>
</gene>
<feature type="domain" description="Hemerythrin-like" evidence="1">
    <location>
        <begin position="10"/>
        <end position="143"/>
    </location>
</feature>
<name>A0ABN1PLE5_9ACTN</name>
<dbReference type="EMBL" id="BAAAHK010000003">
    <property type="protein sequence ID" value="GAA0929986.1"/>
    <property type="molecule type" value="Genomic_DNA"/>
</dbReference>